<evidence type="ECO:0000256" key="3">
    <source>
        <dbReference type="ARBA" id="ARBA00023136"/>
    </source>
</evidence>
<dbReference type="Pfam" id="PF13505">
    <property type="entry name" value="OMP_b-brl"/>
    <property type="match status" value="1"/>
</dbReference>
<evidence type="ECO:0000313" key="8">
    <source>
        <dbReference type="Proteomes" id="UP001216253"/>
    </source>
</evidence>
<sequence>MKKIFVCIATGGALVSVPALAQDTASPFTGPRVEAIVGYDKTRAGSSVDTDAAVGNKQSMDGVLYGVGAGYDVDLGSVVLGAEAEVTDSTAKQSFGAGDFEGFGSGNIKTNRDLYVGARAGVKVAPTTLLYAKAGYTNGRFGAYSSDGEVAYREKFDADGYRVGAGVEQAVGRNTFAKLEYRYSNYSKGEIDFGDDLPDSQRFDVDLDRHQVVASVGMRF</sequence>
<reference evidence="7 8" key="1">
    <citation type="submission" date="2023-03" db="EMBL/GenBank/DDBJ databases">
        <title>NovoSphingobium album sp. nov. isolated from polycyclic aromatic hydrocarbons- and heavy-metal polluted soil.</title>
        <authorList>
            <person name="Liu Z."/>
            <person name="Wang K."/>
        </authorList>
    </citation>
    <scope>NUCLEOTIDE SEQUENCE [LARGE SCALE GENOMIC DNA]</scope>
    <source>
        <strain evidence="7 8">H3SJ31-1</strain>
    </source>
</reference>
<evidence type="ECO:0000259" key="6">
    <source>
        <dbReference type="Pfam" id="PF13505"/>
    </source>
</evidence>
<organism evidence="7 8">
    <name type="scientific">Novosphingobium album</name>
    <name type="common">ex Liu et al. 2023</name>
    <dbReference type="NCBI Taxonomy" id="3031130"/>
    <lineage>
        <taxon>Bacteria</taxon>
        <taxon>Pseudomonadati</taxon>
        <taxon>Pseudomonadota</taxon>
        <taxon>Alphaproteobacteria</taxon>
        <taxon>Sphingomonadales</taxon>
        <taxon>Sphingomonadaceae</taxon>
        <taxon>Novosphingobium</taxon>
    </lineage>
</organism>
<evidence type="ECO:0000256" key="1">
    <source>
        <dbReference type="ARBA" id="ARBA00004370"/>
    </source>
</evidence>
<dbReference type="InterPro" id="IPR051692">
    <property type="entry name" value="OMP-like"/>
</dbReference>
<dbReference type="Gene3D" id="2.40.160.20">
    <property type="match status" value="1"/>
</dbReference>
<dbReference type="EMBL" id="JARESE010000019">
    <property type="protein sequence ID" value="MDE8651566.1"/>
    <property type="molecule type" value="Genomic_DNA"/>
</dbReference>
<keyword evidence="3" id="KW-0472">Membrane</keyword>
<keyword evidence="8" id="KW-1185">Reference proteome</keyword>
<gene>
    <name evidence="7" type="ORF">PYV00_07515</name>
</gene>
<comment type="similarity">
    <text evidence="4">Belongs to the Omp25/RopB family.</text>
</comment>
<feature type="signal peptide" evidence="5">
    <location>
        <begin position="1"/>
        <end position="21"/>
    </location>
</feature>
<feature type="chain" id="PRO_5045132794" evidence="5">
    <location>
        <begin position="22"/>
        <end position="220"/>
    </location>
</feature>
<dbReference type="PANTHER" id="PTHR34001:SF3">
    <property type="entry name" value="BLL7405 PROTEIN"/>
    <property type="match status" value="1"/>
</dbReference>
<comment type="subcellular location">
    <subcellularLocation>
        <location evidence="1">Membrane</location>
    </subcellularLocation>
</comment>
<proteinExistence type="inferred from homology"/>
<dbReference type="InterPro" id="IPR011250">
    <property type="entry name" value="OMP/PagP_B-barrel"/>
</dbReference>
<accession>A0ABT5WP90</accession>
<dbReference type="RefSeq" id="WP_275227663.1">
    <property type="nucleotide sequence ID" value="NZ_JARESE010000019.1"/>
</dbReference>
<keyword evidence="2 5" id="KW-0732">Signal</keyword>
<comment type="caution">
    <text evidence="7">The sequence shown here is derived from an EMBL/GenBank/DDBJ whole genome shotgun (WGS) entry which is preliminary data.</text>
</comment>
<protein>
    <submittedName>
        <fullName evidence="7">Outer membrane beta-barrel protein</fullName>
    </submittedName>
</protein>
<dbReference type="SUPFAM" id="SSF56925">
    <property type="entry name" value="OMPA-like"/>
    <property type="match status" value="1"/>
</dbReference>
<evidence type="ECO:0000256" key="4">
    <source>
        <dbReference type="ARBA" id="ARBA00038306"/>
    </source>
</evidence>
<dbReference type="PANTHER" id="PTHR34001">
    <property type="entry name" value="BLL7405 PROTEIN"/>
    <property type="match status" value="1"/>
</dbReference>
<feature type="domain" description="Outer membrane protein beta-barrel" evidence="6">
    <location>
        <begin position="11"/>
        <end position="220"/>
    </location>
</feature>
<evidence type="ECO:0000256" key="2">
    <source>
        <dbReference type="ARBA" id="ARBA00022729"/>
    </source>
</evidence>
<evidence type="ECO:0000313" key="7">
    <source>
        <dbReference type="EMBL" id="MDE8651566.1"/>
    </source>
</evidence>
<dbReference type="InterPro" id="IPR027385">
    <property type="entry name" value="Beta-barrel_OMP"/>
</dbReference>
<dbReference type="Proteomes" id="UP001216253">
    <property type="component" value="Unassembled WGS sequence"/>
</dbReference>
<evidence type="ECO:0000256" key="5">
    <source>
        <dbReference type="SAM" id="SignalP"/>
    </source>
</evidence>
<name>A0ABT5WP90_9SPHN</name>